<feature type="transmembrane region" description="Helical" evidence="8">
    <location>
        <begin position="109"/>
        <end position="131"/>
    </location>
</feature>
<dbReference type="AlphaFoldDB" id="A0AB39RYB2"/>
<dbReference type="Pfam" id="PF01569">
    <property type="entry name" value="PAP2"/>
    <property type="match status" value="1"/>
</dbReference>
<evidence type="ECO:0000256" key="8">
    <source>
        <dbReference type="SAM" id="Phobius"/>
    </source>
</evidence>
<feature type="domain" description="Phosphatidic acid phosphatase type 2/haloperoxidase" evidence="9">
    <location>
        <begin position="108"/>
        <end position="217"/>
    </location>
</feature>
<protein>
    <submittedName>
        <fullName evidence="10">Phosphatase PAP2 family protein</fullName>
    </submittedName>
</protein>
<proteinExistence type="predicted"/>
<feature type="transmembrane region" description="Helical" evidence="8">
    <location>
        <begin position="202"/>
        <end position="221"/>
    </location>
</feature>
<dbReference type="GO" id="GO:0005886">
    <property type="term" value="C:plasma membrane"/>
    <property type="evidence" value="ECO:0007669"/>
    <property type="project" value="UniProtKB-SubCell"/>
</dbReference>
<evidence type="ECO:0000256" key="2">
    <source>
        <dbReference type="ARBA" id="ARBA00022475"/>
    </source>
</evidence>
<feature type="transmembrane region" description="Helical" evidence="8">
    <location>
        <begin position="176"/>
        <end position="196"/>
    </location>
</feature>
<reference evidence="10" key="1">
    <citation type="submission" date="2024-07" db="EMBL/GenBank/DDBJ databases">
        <authorList>
            <person name="Yu S.T."/>
        </authorList>
    </citation>
    <scope>NUCLEOTIDE SEQUENCE</scope>
    <source>
        <strain evidence="10">R35</strain>
    </source>
</reference>
<dbReference type="EMBL" id="CP163440">
    <property type="protein sequence ID" value="XDQ59636.1"/>
    <property type="molecule type" value="Genomic_DNA"/>
</dbReference>
<gene>
    <name evidence="10" type="ORF">AB5J50_01840</name>
</gene>
<feature type="transmembrane region" description="Helical" evidence="8">
    <location>
        <begin position="27"/>
        <end position="46"/>
    </location>
</feature>
<dbReference type="GO" id="GO:0016787">
    <property type="term" value="F:hydrolase activity"/>
    <property type="evidence" value="ECO:0007669"/>
    <property type="project" value="UniProtKB-KW"/>
</dbReference>
<sequence>MTRALSVADTTPAHHNPHPDPTAPSAAVLPLGMACSALAAGLGFALHDRSGRSEIQVVDHHWLTWMGGPHGGVYAALADVLNWFGGPLGAVLPVALLLLLIGRRRWWSVAYLVTAYLLGNVVVVQVLKHLVDRPRPAHPLVRVDHGSFPSGHSAGAALLVVVVGAVLVPAARRRSWWLLGGAFILAMMWSRTWLHAHWLSDTVAGASIGAGAALLLWRAFAPLLARERISRGLPGDQDGVRRRHFGDVGSLEQRVDGVRDLSG</sequence>
<evidence type="ECO:0000256" key="5">
    <source>
        <dbReference type="ARBA" id="ARBA00022989"/>
    </source>
</evidence>
<feature type="transmembrane region" description="Helical" evidence="8">
    <location>
        <begin position="151"/>
        <end position="169"/>
    </location>
</feature>
<evidence type="ECO:0000256" key="6">
    <source>
        <dbReference type="ARBA" id="ARBA00023136"/>
    </source>
</evidence>
<evidence type="ECO:0000256" key="3">
    <source>
        <dbReference type="ARBA" id="ARBA00022692"/>
    </source>
</evidence>
<evidence type="ECO:0000256" key="1">
    <source>
        <dbReference type="ARBA" id="ARBA00004651"/>
    </source>
</evidence>
<dbReference type="InterPro" id="IPR036938">
    <property type="entry name" value="PAP2/HPO_sf"/>
</dbReference>
<evidence type="ECO:0000256" key="4">
    <source>
        <dbReference type="ARBA" id="ARBA00022801"/>
    </source>
</evidence>
<dbReference type="InterPro" id="IPR000326">
    <property type="entry name" value="PAP2/HPO"/>
</dbReference>
<organism evidence="10">
    <name type="scientific">Streptomyces sp. R35</name>
    <dbReference type="NCBI Taxonomy" id="3238630"/>
    <lineage>
        <taxon>Bacteria</taxon>
        <taxon>Bacillati</taxon>
        <taxon>Actinomycetota</taxon>
        <taxon>Actinomycetes</taxon>
        <taxon>Kitasatosporales</taxon>
        <taxon>Streptomycetaceae</taxon>
        <taxon>Streptomyces</taxon>
    </lineage>
</organism>
<keyword evidence="3 8" id="KW-0812">Transmembrane</keyword>
<feature type="transmembrane region" description="Helical" evidence="8">
    <location>
        <begin position="83"/>
        <end position="102"/>
    </location>
</feature>
<dbReference type="PROSITE" id="PS51257">
    <property type="entry name" value="PROKAR_LIPOPROTEIN"/>
    <property type="match status" value="1"/>
</dbReference>
<feature type="region of interest" description="Disordered" evidence="7">
    <location>
        <begin position="1"/>
        <end position="21"/>
    </location>
</feature>
<evidence type="ECO:0000259" key="9">
    <source>
        <dbReference type="SMART" id="SM00014"/>
    </source>
</evidence>
<accession>A0AB39RYB2</accession>
<name>A0AB39RYB2_9ACTN</name>
<dbReference type="PANTHER" id="PTHR14969">
    <property type="entry name" value="SPHINGOSINE-1-PHOSPHATE PHOSPHOHYDROLASE"/>
    <property type="match status" value="1"/>
</dbReference>
<dbReference type="Gene3D" id="1.20.144.10">
    <property type="entry name" value="Phosphatidic acid phosphatase type 2/haloperoxidase"/>
    <property type="match status" value="2"/>
</dbReference>
<evidence type="ECO:0000256" key="7">
    <source>
        <dbReference type="SAM" id="MobiDB-lite"/>
    </source>
</evidence>
<evidence type="ECO:0000313" key="10">
    <source>
        <dbReference type="EMBL" id="XDQ59636.1"/>
    </source>
</evidence>
<keyword evidence="2" id="KW-1003">Cell membrane</keyword>
<dbReference type="RefSeq" id="WP_369254264.1">
    <property type="nucleotide sequence ID" value="NZ_CP163440.1"/>
</dbReference>
<comment type="subcellular location">
    <subcellularLocation>
        <location evidence="1">Cell membrane</location>
        <topology evidence="1">Multi-pass membrane protein</topology>
    </subcellularLocation>
</comment>
<dbReference type="SMART" id="SM00014">
    <property type="entry name" value="acidPPc"/>
    <property type="match status" value="1"/>
</dbReference>
<dbReference type="PANTHER" id="PTHR14969:SF62">
    <property type="entry name" value="DECAPRENYLPHOSPHORYL-5-PHOSPHORIBOSE PHOSPHATASE RV3807C-RELATED"/>
    <property type="match status" value="1"/>
</dbReference>
<keyword evidence="4" id="KW-0378">Hydrolase</keyword>
<dbReference type="SUPFAM" id="SSF48317">
    <property type="entry name" value="Acid phosphatase/Vanadium-dependent haloperoxidase"/>
    <property type="match status" value="1"/>
</dbReference>
<keyword evidence="5 8" id="KW-1133">Transmembrane helix</keyword>
<keyword evidence="6 8" id="KW-0472">Membrane</keyword>